<dbReference type="HOGENOM" id="CLU_2522851_0_0_3"/>
<dbReference type="KEGG" id="glj:GKIL_3072"/>
<accession>U5QKD7</accession>
<dbReference type="AlphaFoldDB" id="U5QKD7"/>
<dbReference type="OrthoDB" id="9768127at2"/>
<dbReference type="RefSeq" id="WP_023174570.1">
    <property type="nucleotide sequence ID" value="NC_022600.1"/>
</dbReference>
<proteinExistence type="predicted"/>
<organism evidence="1 2">
    <name type="scientific">Gloeobacter kilaueensis (strain ATCC BAA-2537 / CCAP 1431/1 / ULC 316 / JS1)</name>
    <dbReference type="NCBI Taxonomy" id="1183438"/>
    <lineage>
        <taxon>Bacteria</taxon>
        <taxon>Bacillati</taxon>
        <taxon>Cyanobacteriota</taxon>
        <taxon>Cyanophyceae</taxon>
        <taxon>Gloeobacterales</taxon>
        <taxon>Gloeobacteraceae</taxon>
        <taxon>Gloeobacter</taxon>
    </lineage>
</organism>
<protein>
    <submittedName>
        <fullName evidence="1">Uncharacterized protein</fullName>
    </submittedName>
</protein>
<sequence length="84" mass="9624">MRFVDKHQSELKTLKAIYHLALEDPEHATYLKDVQVASGLGLKDLQDACKALQKSGYIERTNFRIVLNDEGVAHCEKLIEQERL</sequence>
<name>U5QKD7_GLOK1</name>
<keyword evidence="2" id="KW-1185">Reference proteome</keyword>
<reference evidence="1 2" key="1">
    <citation type="journal article" date="2013" name="PLoS ONE">
        <title>Cultivation and Complete Genome Sequencing of Gloeobacter kilaueensis sp. nov., from a Lava Cave in Kilauea Caldera, Hawai'i.</title>
        <authorList>
            <person name="Saw J.H."/>
            <person name="Schatz M."/>
            <person name="Brown M.V."/>
            <person name="Kunkel D.D."/>
            <person name="Foster J.S."/>
            <person name="Shick H."/>
            <person name="Christensen S."/>
            <person name="Hou S."/>
            <person name="Wan X."/>
            <person name="Donachie S.P."/>
        </authorList>
    </citation>
    <scope>NUCLEOTIDE SEQUENCE [LARGE SCALE GENOMIC DNA]</scope>
    <source>
        <strain evidence="2">JS</strain>
    </source>
</reference>
<gene>
    <name evidence="1" type="ORF">GKIL_3072</name>
</gene>
<evidence type="ECO:0000313" key="1">
    <source>
        <dbReference type="EMBL" id="AGY59318.1"/>
    </source>
</evidence>
<dbReference type="EMBL" id="CP003587">
    <property type="protein sequence ID" value="AGY59318.1"/>
    <property type="molecule type" value="Genomic_DNA"/>
</dbReference>
<evidence type="ECO:0000313" key="2">
    <source>
        <dbReference type="Proteomes" id="UP000017396"/>
    </source>
</evidence>
<dbReference type="Proteomes" id="UP000017396">
    <property type="component" value="Chromosome"/>
</dbReference>